<feature type="domain" description="N-acetyltransferase" evidence="6">
    <location>
        <begin position="25"/>
        <end position="171"/>
    </location>
</feature>
<feature type="region of interest" description="Disordered" evidence="5">
    <location>
        <begin position="1"/>
        <end position="32"/>
    </location>
</feature>
<dbReference type="PANTHER" id="PTHR23073">
    <property type="entry name" value="26S PROTEASOME REGULATORY SUBUNIT"/>
    <property type="match status" value="1"/>
</dbReference>
<dbReference type="PROSITE" id="PS00674">
    <property type="entry name" value="AAA"/>
    <property type="match status" value="1"/>
</dbReference>
<dbReference type="GO" id="GO:0005524">
    <property type="term" value="F:ATP binding"/>
    <property type="evidence" value="ECO:0007669"/>
    <property type="project" value="UniProtKB-KW"/>
</dbReference>
<dbReference type="InterPro" id="IPR003959">
    <property type="entry name" value="ATPase_AAA_core"/>
</dbReference>
<keyword evidence="2 4" id="KW-0547">Nucleotide-binding</keyword>
<dbReference type="Pfam" id="PF00004">
    <property type="entry name" value="AAA"/>
    <property type="match status" value="1"/>
</dbReference>
<dbReference type="Gene3D" id="3.40.630.30">
    <property type="match status" value="1"/>
</dbReference>
<evidence type="ECO:0000256" key="5">
    <source>
        <dbReference type="SAM" id="MobiDB-lite"/>
    </source>
</evidence>
<evidence type="ECO:0000313" key="7">
    <source>
        <dbReference type="EMBL" id="AFA73703.1"/>
    </source>
</evidence>
<dbReference type="InterPro" id="IPR003960">
    <property type="entry name" value="ATPase_AAA_CS"/>
</dbReference>
<reference evidence="7 8" key="1">
    <citation type="journal article" date="2012" name="Appl. Environ. Microbiol.">
        <title>Involvement of two latex-clearing proteins during rubber degradation and insights into the subsequent degradation pathway revealed by the genome sequence of Gordonia polyisoprenivorans strain VH2.</title>
        <authorList>
            <person name="Hiessl S."/>
            <person name="Schuldes J."/>
            <person name="Thurmer A."/>
            <person name="Halbsguth T."/>
            <person name="Broker D."/>
            <person name="Angelov A."/>
            <person name="Liebl W."/>
            <person name="Daniel R."/>
            <person name="Steinbuchel A."/>
        </authorList>
    </citation>
    <scope>NUCLEOTIDE SEQUENCE [LARGE SCALE GENOMIC DNA]</scope>
    <source>
        <strain evidence="8">DSM 44266 / VH2</strain>
    </source>
</reference>
<dbReference type="SMART" id="SM00382">
    <property type="entry name" value="AAA"/>
    <property type="match status" value="1"/>
</dbReference>
<sequence length="448" mass="48746">MAIHRHSGRQNMSSTISDDPTPSPPHTRDFHPGDIDGIVDLWERTVTRPADAVYSLSEVLASCREDHALVAVDDNETVVGAIVGRAAHAQGWIVFFGVTPSRHDSTVASALVNHLARKMGPLGLDRLSAIVSSDEARFDDYVREGFSARENLRYLERMVTVSAHELAVLRELGGHTLPPDLWTAVGGMHREKELLELRLITPLDRPDLAVRFGVVPPRAVILFGPPGTGKTTFAKAVAARLGWSFVEVFPSRLAVDGGGLASGLRDTFGRIAEINRVVVFIDEVEEIASRRTGEPAHAGQGVTNELLKLIPEFRSSPGRLLICATNFIRALDTAFLRHGRFDYVIPIGLPDREARAAIWNRYLPPAARGVDVERLVAASDGLTPADIEYAARRAAQDALERALRDDAPDKSDGPSTADYLNALSATRATVASDVVADFLDDIDQLARL</sequence>
<dbReference type="PROSITE" id="PS51186">
    <property type="entry name" value="GNAT"/>
    <property type="match status" value="1"/>
</dbReference>
<protein>
    <submittedName>
        <fullName evidence="7">Putative ATPase</fullName>
    </submittedName>
</protein>
<dbReference type="EMBL" id="CP003119">
    <property type="protein sequence ID" value="AFA73703.1"/>
    <property type="molecule type" value="Genomic_DNA"/>
</dbReference>
<dbReference type="GO" id="GO:0016747">
    <property type="term" value="F:acyltransferase activity, transferring groups other than amino-acyl groups"/>
    <property type="evidence" value="ECO:0007669"/>
    <property type="project" value="InterPro"/>
</dbReference>
<dbReference type="Pfam" id="PF00583">
    <property type="entry name" value="Acetyltransf_1"/>
    <property type="match status" value="1"/>
</dbReference>
<dbReference type="STRING" id="1112204.GPOL_c26820"/>
<evidence type="ECO:0000256" key="4">
    <source>
        <dbReference type="RuleBase" id="RU003651"/>
    </source>
</evidence>
<dbReference type="InterPro" id="IPR003593">
    <property type="entry name" value="AAA+_ATPase"/>
</dbReference>
<dbReference type="InterPro" id="IPR027417">
    <property type="entry name" value="P-loop_NTPase"/>
</dbReference>
<comment type="similarity">
    <text evidence="1 4">Belongs to the AAA ATPase family.</text>
</comment>
<accession>H6MR06</accession>
<organism evidence="7 8">
    <name type="scientific">Gordonia polyisoprenivorans (strain DSM 44266 / VH2)</name>
    <dbReference type="NCBI Taxonomy" id="1112204"/>
    <lineage>
        <taxon>Bacteria</taxon>
        <taxon>Bacillati</taxon>
        <taxon>Actinomycetota</taxon>
        <taxon>Actinomycetes</taxon>
        <taxon>Mycobacteriales</taxon>
        <taxon>Gordoniaceae</taxon>
        <taxon>Gordonia</taxon>
    </lineage>
</organism>
<dbReference type="Proteomes" id="UP000009154">
    <property type="component" value="Chromosome"/>
</dbReference>
<dbReference type="InterPro" id="IPR016181">
    <property type="entry name" value="Acyl_CoA_acyltransferase"/>
</dbReference>
<name>H6MR06_GORPV</name>
<evidence type="ECO:0000256" key="1">
    <source>
        <dbReference type="ARBA" id="ARBA00006914"/>
    </source>
</evidence>
<dbReference type="CDD" id="cd19481">
    <property type="entry name" value="RecA-like_protease"/>
    <property type="match status" value="1"/>
</dbReference>
<dbReference type="InterPro" id="IPR000182">
    <property type="entry name" value="GNAT_dom"/>
</dbReference>
<keyword evidence="8" id="KW-1185">Reference proteome</keyword>
<dbReference type="KEGG" id="gpo:GPOL_c26820"/>
<dbReference type="Gene3D" id="3.40.50.300">
    <property type="entry name" value="P-loop containing nucleotide triphosphate hydrolases"/>
    <property type="match status" value="1"/>
</dbReference>
<dbReference type="GO" id="GO:0016887">
    <property type="term" value="F:ATP hydrolysis activity"/>
    <property type="evidence" value="ECO:0007669"/>
    <property type="project" value="InterPro"/>
</dbReference>
<dbReference type="eggNOG" id="COG0456">
    <property type="taxonomic scope" value="Bacteria"/>
</dbReference>
<dbReference type="SUPFAM" id="SSF52540">
    <property type="entry name" value="P-loop containing nucleoside triphosphate hydrolases"/>
    <property type="match status" value="1"/>
</dbReference>
<keyword evidence="3 4" id="KW-0067">ATP-binding</keyword>
<evidence type="ECO:0000256" key="2">
    <source>
        <dbReference type="ARBA" id="ARBA00022741"/>
    </source>
</evidence>
<dbReference type="Gene3D" id="1.10.8.60">
    <property type="match status" value="1"/>
</dbReference>
<dbReference type="eggNOG" id="COG0464">
    <property type="taxonomic scope" value="Bacteria"/>
</dbReference>
<proteinExistence type="inferred from homology"/>
<dbReference type="InterPro" id="IPR050221">
    <property type="entry name" value="26S_Proteasome_ATPase"/>
</dbReference>
<dbReference type="HOGENOM" id="CLU_617712_0_0_11"/>
<dbReference type="AlphaFoldDB" id="H6MR06"/>
<dbReference type="SUPFAM" id="SSF55729">
    <property type="entry name" value="Acyl-CoA N-acyltransferases (Nat)"/>
    <property type="match status" value="1"/>
</dbReference>
<evidence type="ECO:0000259" key="6">
    <source>
        <dbReference type="PROSITE" id="PS51186"/>
    </source>
</evidence>
<evidence type="ECO:0000256" key="3">
    <source>
        <dbReference type="ARBA" id="ARBA00022840"/>
    </source>
</evidence>
<gene>
    <name evidence="7" type="ordered locus">GPOL_c26820</name>
</gene>
<evidence type="ECO:0000313" key="8">
    <source>
        <dbReference type="Proteomes" id="UP000009154"/>
    </source>
</evidence>